<dbReference type="Gene3D" id="2.40.170.20">
    <property type="entry name" value="TonB-dependent receptor, beta-barrel domain"/>
    <property type="match status" value="1"/>
</dbReference>
<keyword evidence="2 7" id="KW-0813">Transport</keyword>
<organism evidence="10 11">
    <name type="scientific">Marinifilum breve</name>
    <dbReference type="NCBI Taxonomy" id="2184082"/>
    <lineage>
        <taxon>Bacteria</taxon>
        <taxon>Pseudomonadati</taxon>
        <taxon>Bacteroidota</taxon>
        <taxon>Bacteroidia</taxon>
        <taxon>Marinilabiliales</taxon>
        <taxon>Marinifilaceae</taxon>
    </lineage>
</organism>
<keyword evidence="4 7" id="KW-0812">Transmembrane</keyword>
<gene>
    <name evidence="10" type="ORF">DF185_00935</name>
</gene>
<evidence type="ECO:0000313" key="10">
    <source>
        <dbReference type="EMBL" id="PXY02690.1"/>
    </source>
</evidence>
<evidence type="ECO:0000259" key="9">
    <source>
        <dbReference type="Pfam" id="PF07715"/>
    </source>
</evidence>
<dbReference type="SUPFAM" id="SSF56935">
    <property type="entry name" value="Porins"/>
    <property type="match status" value="1"/>
</dbReference>
<name>A0A2V4A5N5_9BACT</name>
<feature type="signal peptide" evidence="8">
    <location>
        <begin position="1"/>
        <end position="19"/>
    </location>
</feature>
<reference evidence="10 11" key="1">
    <citation type="submission" date="2018-05" db="EMBL/GenBank/DDBJ databases">
        <title>Marinifilum breve JC075T sp. nov., a marine bacterium isolated from Yongle Blue Hole in the South China Sea.</title>
        <authorList>
            <person name="Fu T."/>
        </authorList>
    </citation>
    <scope>NUCLEOTIDE SEQUENCE [LARGE SCALE GENOMIC DNA]</scope>
    <source>
        <strain evidence="10 11">JC075</strain>
    </source>
</reference>
<dbReference type="InterPro" id="IPR012910">
    <property type="entry name" value="Plug_dom"/>
</dbReference>
<dbReference type="InterPro" id="IPR039426">
    <property type="entry name" value="TonB-dep_rcpt-like"/>
</dbReference>
<dbReference type="Gene3D" id="2.170.130.10">
    <property type="entry name" value="TonB-dependent receptor, plug domain"/>
    <property type="match status" value="1"/>
</dbReference>
<dbReference type="InterPro" id="IPR037066">
    <property type="entry name" value="Plug_dom_sf"/>
</dbReference>
<evidence type="ECO:0000313" key="11">
    <source>
        <dbReference type="Proteomes" id="UP000248079"/>
    </source>
</evidence>
<keyword evidence="6 7" id="KW-0998">Cell outer membrane</keyword>
<evidence type="ECO:0000256" key="8">
    <source>
        <dbReference type="SAM" id="SignalP"/>
    </source>
</evidence>
<dbReference type="RefSeq" id="WP_110358850.1">
    <property type="nucleotide sequence ID" value="NZ_QFLI01000001.1"/>
</dbReference>
<evidence type="ECO:0000256" key="6">
    <source>
        <dbReference type="ARBA" id="ARBA00023237"/>
    </source>
</evidence>
<evidence type="ECO:0000256" key="7">
    <source>
        <dbReference type="PROSITE-ProRule" id="PRU01360"/>
    </source>
</evidence>
<dbReference type="Pfam" id="PF07715">
    <property type="entry name" value="Plug"/>
    <property type="match status" value="1"/>
</dbReference>
<evidence type="ECO:0000256" key="4">
    <source>
        <dbReference type="ARBA" id="ARBA00022692"/>
    </source>
</evidence>
<keyword evidence="3 7" id="KW-1134">Transmembrane beta strand</keyword>
<evidence type="ECO:0000256" key="2">
    <source>
        <dbReference type="ARBA" id="ARBA00022448"/>
    </source>
</evidence>
<dbReference type="GO" id="GO:0009279">
    <property type="term" value="C:cell outer membrane"/>
    <property type="evidence" value="ECO:0007669"/>
    <property type="project" value="UniProtKB-SubCell"/>
</dbReference>
<evidence type="ECO:0000256" key="3">
    <source>
        <dbReference type="ARBA" id="ARBA00022452"/>
    </source>
</evidence>
<keyword evidence="11" id="KW-1185">Reference proteome</keyword>
<feature type="chain" id="PRO_5015928339" description="TonB-dependent receptor plug domain-containing protein" evidence="8">
    <location>
        <begin position="20"/>
        <end position="861"/>
    </location>
</feature>
<feature type="domain" description="TonB-dependent receptor plug" evidence="9">
    <location>
        <begin position="208"/>
        <end position="301"/>
    </location>
</feature>
<dbReference type="OrthoDB" id="9803050at2"/>
<evidence type="ECO:0000256" key="5">
    <source>
        <dbReference type="ARBA" id="ARBA00023136"/>
    </source>
</evidence>
<evidence type="ECO:0000256" key="1">
    <source>
        <dbReference type="ARBA" id="ARBA00004571"/>
    </source>
</evidence>
<keyword evidence="8" id="KW-0732">Signal</keyword>
<accession>A0A2V4A5N5</accession>
<dbReference type="EMBL" id="QFLI01000001">
    <property type="protein sequence ID" value="PXY02690.1"/>
    <property type="molecule type" value="Genomic_DNA"/>
</dbReference>
<comment type="similarity">
    <text evidence="7">Belongs to the TonB-dependent receptor family.</text>
</comment>
<comment type="subcellular location">
    <subcellularLocation>
        <location evidence="1 7">Cell outer membrane</location>
        <topology evidence="1 7">Multi-pass membrane protein</topology>
    </subcellularLocation>
</comment>
<dbReference type="SUPFAM" id="SSF49464">
    <property type="entry name" value="Carboxypeptidase regulatory domain-like"/>
    <property type="match status" value="1"/>
</dbReference>
<dbReference type="AlphaFoldDB" id="A0A2V4A5N5"/>
<protein>
    <recommendedName>
        <fullName evidence="9">TonB-dependent receptor plug domain-containing protein</fullName>
    </recommendedName>
</protein>
<keyword evidence="5 7" id="KW-0472">Membrane</keyword>
<dbReference type="Pfam" id="PF13715">
    <property type="entry name" value="CarbopepD_reg_2"/>
    <property type="match status" value="1"/>
</dbReference>
<dbReference type="InterPro" id="IPR008969">
    <property type="entry name" value="CarboxyPept-like_regulatory"/>
</dbReference>
<dbReference type="Proteomes" id="UP000248079">
    <property type="component" value="Unassembled WGS sequence"/>
</dbReference>
<dbReference type="Gene3D" id="2.60.40.1120">
    <property type="entry name" value="Carboxypeptidase-like, regulatory domain"/>
    <property type="match status" value="1"/>
</dbReference>
<dbReference type="PROSITE" id="PS52016">
    <property type="entry name" value="TONB_DEPENDENT_REC_3"/>
    <property type="match status" value="1"/>
</dbReference>
<comment type="caution">
    <text evidence="10">The sequence shown here is derived from an EMBL/GenBank/DDBJ whole genome shotgun (WGS) entry which is preliminary data.</text>
</comment>
<proteinExistence type="inferred from homology"/>
<sequence>MVKFIFTFSLLLCFLSAYCQNINLQQEIGLPKSSYQLSKLLEEITNQTNAQFSFTSELNINKKVQLSDSVASVRDILNQSINLKNFKIQAKGNKIFIISIPPYDRKYRISGYISDAKSGEVLINATVANLSNFTGTVSNNFGFYSLSLKNKTHLLQFSFVGYKEVLLDVELERDTTINISLEPKTILQEVKVTANERANNINHLFVSTNSFQAKTMQQTGVFGENDLFQNLKHLPGVQNSNEGLGGLNIRNGSPDQNLILLDDVPVYYSSHLMGLYSVFNQDAINQVKLVKGGFPAHYGGRVSSVLDIRMKDGNTKKLEGSYSLGLLTAKFNLNGPIKKDKTTFNLSIRRTYLDLLINGTLDLSGSDDNIGYYFGDLNWKIVHRFSQRDKLYFSTYWGGDLASVKSSEDISANIREKVRYKLGWGNFTNSLRWNHVYNNHLFGNTTLILSRYTFLLKEKRSEKANDSDYMENYNHEFKSGIRDFSLKTEFDFIPDYKHYLKFGLEASLHHTKPGSEFIKNTSDNNSEISTDELIKSKEVNLYGEAQIRFGKKLLVNMGTRWSSFIVDNTYYSTIEPRLNTQYFLTPKWSFTGSFSQMTQYLHLVRTSTLSLPTDLWFPVTEKIKPIDSFQYTAGTHYSFNESVKLNIEIYHKLSRNLLDLKETSYFQDVNSNWENMVESGKGWSKGLEIELNKNLGKTNGNIAYTLSQSKVRFKGINNGKAYDSPYDRRHNFSIQINQFISKKSKFSAFWTYGTGLPATLSTSKIAAISPYDPSSFETKTVYTERNSYRLPDYHRLDLSISFMKKKKHGTRSWDISIYNFYNRKNTSYMYVSSDNNTSNTPKLKKINLFSFIPSVSYSYKF</sequence>
<dbReference type="InterPro" id="IPR036942">
    <property type="entry name" value="Beta-barrel_TonB_sf"/>
</dbReference>